<evidence type="ECO:0000256" key="2">
    <source>
        <dbReference type="ARBA" id="ARBA00022630"/>
    </source>
</evidence>
<organism evidence="6 7">
    <name type="scientific">Corynespora cassiicola Philippines</name>
    <dbReference type="NCBI Taxonomy" id="1448308"/>
    <lineage>
        <taxon>Eukaryota</taxon>
        <taxon>Fungi</taxon>
        <taxon>Dikarya</taxon>
        <taxon>Ascomycota</taxon>
        <taxon>Pezizomycotina</taxon>
        <taxon>Dothideomycetes</taxon>
        <taxon>Pleosporomycetidae</taxon>
        <taxon>Pleosporales</taxon>
        <taxon>Corynesporascaceae</taxon>
        <taxon>Corynespora</taxon>
    </lineage>
</organism>
<dbReference type="InterPro" id="IPR050416">
    <property type="entry name" value="FAD-linked_Oxidoreductase"/>
</dbReference>
<gene>
    <name evidence="6" type="ORF">BS50DRAFT_568894</name>
</gene>
<evidence type="ECO:0000256" key="1">
    <source>
        <dbReference type="ARBA" id="ARBA00005466"/>
    </source>
</evidence>
<dbReference type="AlphaFoldDB" id="A0A2T2P6X9"/>
<evidence type="ECO:0000256" key="3">
    <source>
        <dbReference type="ARBA" id="ARBA00022827"/>
    </source>
</evidence>
<dbReference type="Proteomes" id="UP000240883">
    <property type="component" value="Unassembled WGS sequence"/>
</dbReference>
<evidence type="ECO:0000256" key="4">
    <source>
        <dbReference type="ARBA" id="ARBA00023002"/>
    </source>
</evidence>
<dbReference type="SUPFAM" id="SSF56176">
    <property type="entry name" value="FAD-binding/transporter-associated domain-like"/>
    <property type="match status" value="1"/>
</dbReference>
<proteinExistence type="inferred from homology"/>
<accession>A0A2T2P6X9</accession>
<dbReference type="GO" id="GO:0071949">
    <property type="term" value="F:FAD binding"/>
    <property type="evidence" value="ECO:0007669"/>
    <property type="project" value="InterPro"/>
</dbReference>
<dbReference type="InterPro" id="IPR012951">
    <property type="entry name" value="BBE"/>
</dbReference>
<comment type="similarity">
    <text evidence="1">Belongs to the oxygen-dependent FAD-linked oxidoreductase family.</text>
</comment>
<feature type="domain" description="FAD-binding PCMH-type" evidence="5">
    <location>
        <begin position="43"/>
        <end position="217"/>
    </location>
</feature>
<dbReference type="InterPro" id="IPR006094">
    <property type="entry name" value="Oxid_FAD_bind_N"/>
</dbReference>
<keyword evidence="3" id="KW-0274">FAD</keyword>
<dbReference type="Pfam" id="PF08031">
    <property type="entry name" value="BBE"/>
    <property type="match status" value="1"/>
</dbReference>
<dbReference type="InterPro" id="IPR016166">
    <property type="entry name" value="FAD-bd_PCMH"/>
</dbReference>
<dbReference type="InterPro" id="IPR036318">
    <property type="entry name" value="FAD-bd_PCMH-like_sf"/>
</dbReference>
<dbReference type="PANTHER" id="PTHR42973">
    <property type="entry name" value="BINDING OXIDOREDUCTASE, PUTATIVE (AFU_ORTHOLOGUE AFUA_1G17690)-RELATED"/>
    <property type="match status" value="1"/>
</dbReference>
<dbReference type="PROSITE" id="PS51387">
    <property type="entry name" value="FAD_PCMH"/>
    <property type="match status" value="1"/>
</dbReference>
<sequence>MGNTSSTAVQKCLESAVGGNKALLAYKDVPLFQIAHVKPFNLDVPVTPLVVTYPQSADHVAKIVKCAADNNIKVQPRCGGHSYANYGVGGEDGAIVVDMKNFQQFSMNKDTWQATIGGGTLLRDVTKRLHENGKRAIAHGTCPQVGIGGHATIGGLGPTSRMWGTTLDHVQEVEVVLANSSIIRASEKENPDVFFAMKGAAAGFGIITEFKVRTQPEPGESVLYSYGIQAGNTAEKAAAWKKWQALISDPNLSRKFASQFIMTELGVIISGTYFGPKHEYDSLNISSRLPNKDESVVVLKDWLGVVGHWAEDVALEIVGGISSNFYAKSMAYTKDDLLSDSTVDKVFQYIDKTDKGTPVWFIIWDLEGGAINDVAPDATAYGHRDAIFYHQAYAVNLAGRVNDKIRNFLTGLNKVVSDALPGHDLGAYAGYVDPALGVQGPSQYWQDNLPKLERIKAAIDPKDIFHNPQSVRPAKS</sequence>
<evidence type="ECO:0000259" key="5">
    <source>
        <dbReference type="PROSITE" id="PS51387"/>
    </source>
</evidence>
<dbReference type="OrthoDB" id="415825at2759"/>
<dbReference type="Gene3D" id="3.30.465.10">
    <property type="match status" value="1"/>
</dbReference>
<dbReference type="InterPro" id="IPR016169">
    <property type="entry name" value="FAD-bd_PCMH_sub2"/>
</dbReference>
<dbReference type="GO" id="GO:0016491">
    <property type="term" value="F:oxidoreductase activity"/>
    <property type="evidence" value="ECO:0007669"/>
    <property type="project" value="UniProtKB-KW"/>
</dbReference>
<dbReference type="STRING" id="1448308.A0A2T2P6X9"/>
<keyword evidence="7" id="KW-1185">Reference proteome</keyword>
<dbReference type="EMBL" id="KZ678129">
    <property type="protein sequence ID" value="PSN73333.1"/>
    <property type="molecule type" value="Genomic_DNA"/>
</dbReference>
<evidence type="ECO:0000313" key="6">
    <source>
        <dbReference type="EMBL" id="PSN73333.1"/>
    </source>
</evidence>
<reference evidence="6 7" key="1">
    <citation type="journal article" date="2018" name="Front. Microbiol.">
        <title>Genome-Wide Analysis of Corynespora cassiicola Leaf Fall Disease Putative Effectors.</title>
        <authorList>
            <person name="Lopez D."/>
            <person name="Ribeiro S."/>
            <person name="Label P."/>
            <person name="Fumanal B."/>
            <person name="Venisse J.S."/>
            <person name="Kohler A."/>
            <person name="de Oliveira R.R."/>
            <person name="Labutti K."/>
            <person name="Lipzen A."/>
            <person name="Lail K."/>
            <person name="Bauer D."/>
            <person name="Ohm R.A."/>
            <person name="Barry K.W."/>
            <person name="Spatafora J."/>
            <person name="Grigoriev I.V."/>
            <person name="Martin F.M."/>
            <person name="Pujade-Renaud V."/>
        </authorList>
    </citation>
    <scope>NUCLEOTIDE SEQUENCE [LARGE SCALE GENOMIC DNA]</scope>
    <source>
        <strain evidence="6 7">Philippines</strain>
    </source>
</reference>
<keyword evidence="2" id="KW-0285">Flavoprotein</keyword>
<dbReference type="Gene3D" id="3.40.462.20">
    <property type="match status" value="1"/>
</dbReference>
<dbReference type="Pfam" id="PF01565">
    <property type="entry name" value="FAD_binding_4"/>
    <property type="match status" value="1"/>
</dbReference>
<evidence type="ECO:0000313" key="7">
    <source>
        <dbReference type="Proteomes" id="UP000240883"/>
    </source>
</evidence>
<name>A0A2T2P6X9_CORCC</name>
<protein>
    <submittedName>
        <fullName evidence="6">FAD-binding domain-containing protein</fullName>
    </submittedName>
</protein>
<keyword evidence="4" id="KW-0560">Oxidoreductase</keyword>
<dbReference type="PANTHER" id="PTHR42973:SF17">
    <property type="entry name" value="OXIDASE, PUTATIVE (AFU_ORTHOLOGUE AFUA_6G14340)-RELATED"/>
    <property type="match status" value="1"/>
</dbReference>